<evidence type="ECO:0000256" key="4">
    <source>
        <dbReference type="ARBA" id="ARBA00022475"/>
    </source>
</evidence>
<dbReference type="Pfam" id="PF00528">
    <property type="entry name" value="BPD_transp_1"/>
    <property type="match status" value="1"/>
</dbReference>
<dbReference type="NCBIfam" id="TIGR01726">
    <property type="entry name" value="HEQRo_perm_3TM"/>
    <property type="match status" value="1"/>
</dbReference>
<dbReference type="PROSITE" id="PS50928">
    <property type="entry name" value="ABC_TM1"/>
    <property type="match status" value="1"/>
</dbReference>
<dbReference type="PANTHER" id="PTHR30614">
    <property type="entry name" value="MEMBRANE COMPONENT OF AMINO ACID ABC TRANSPORTER"/>
    <property type="match status" value="1"/>
</dbReference>
<accession>A0A841Q1J2</accession>
<evidence type="ECO:0000256" key="5">
    <source>
        <dbReference type="ARBA" id="ARBA00022692"/>
    </source>
</evidence>
<dbReference type="RefSeq" id="WP_174494485.1">
    <property type="nucleotide sequence ID" value="NZ_CADDWK010000001.1"/>
</dbReference>
<evidence type="ECO:0000256" key="7">
    <source>
        <dbReference type="ARBA" id="ARBA00022989"/>
    </source>
</evidence>
<keyword evidence="3 9" id="KW-0813">Transport</keyword>
<keyword evidence="12" id="KW-1185">Reference proteome</keyword>
<evidence type="ECO:0000256" key="6">
    <source>
        <dbReference type="ARBA" id="ARBA00022970"/>
    </source>
</evidence>
<evidence type="ECO:0000256" key="9">
    <source>
        <dbReference type="RuleBase" id="RU363032"/>
    </source>
</evidence>
<evidence type="ECO:0000256" key="2">
    <source>
        <dbReference type="ARBA" id="ARBA00010072"/>
    </source>
</evidence>
<evidence type="ECO:0000256" key="8">
    <source>
        <dbReference type="ARBA" id="ARBA00023136"/>
    </source>
</evidence>
<gene>
    <name evidence="11" type="ORF">HNQ94_000373</name>
</gene>
<keyword evidence="8 9" id="KW-0472">Membrane</keyword>
<dbReference type="InterPro" id="IPR035906">
    <property type="entry name" value="MetI-like_sf"/>
</dbReference>
<reference evidence="11 12" key="1">
    <citation type="submission" date="2020-08" db="EMBL/GenBank/DDBJ databases">
        <title>Genomic Encyclopedia of Type Strains, Phase IV (KMG-IV): sequencing the most valuable type-strain genomes for metagenomic binning, comparative biology and taxonomic classification.</title>
        <authorList>
            <person name="Goeker M."/>
        </authorList>
    </citation>
    <scope>NUCLEOTIDE SEQUENCE [LARGE SCALE GENOMIC DNA]</scope>
    <source>
        <strain evidence="11 12">DSM 19612</strain>
    </source>
</reference>
<feature type="transmembrane region" description="Helical" evidence="9">
    <location>
        <begin position="189"/>
        <end position="211"/>
    </location>
</feature>
<feature type="domain" description="ABC transmembrane type-1" evidence="10">
    <location>
        <begin position="21"/>
        <end position="211"/>
    </location>
</feature>
<dbReference type="AlphaFoldDB" id="A0A841Q1J2"/>
<dbReference type="GO" id="GO:0022857">
    <property type="term" value="F:transmembrane transporter activity"/>
    <property type="evidence" value="ECO:0007669"/>
    <property type="project" value="InterPro"/>
</dbReference>
<dbReference type="PANTHER" id="PTHR30614:SF20">
    <property type="entry name" value="GLUTAMINE TRANSPORT SYSTEM PERMEASE PROTEIN GLNP"/>
    <property type="match status" value="1"/>
</dbReference>
<dbReference type="InterPro" id="IPR000515">
    <property type="entry name" value="MetI-like"/>
</dbReference>
<feature type="transmembrane region" description="Helical" evidence="9">
    <location>
        <begin position="56"/>
        <end position="80"/>
    </location>
</feature>
<dbReference type="CDD" id="cd06261">
    <property type="entry name" value="TM_PBP2"/>
    <property type="match status" value="1"/>
</dbReference>
<keyword evidence="7 9" id="KW-1133">Transmembrane helix</keyword>
<sequence length="220" mass="24326">MIEALMESAYIKSLPFLWEGLQVTIAITALGLLFGTIIGAMAGLGKLSKSKIIRGIWTVYVEIIRGTPILAQALFIYFGISEDLIGINLDAFTTGVIAIAINAGAYIAEIVRGAVYSIDKGQHEAGRSLGLSKRQTMRYIIWPQAFKRMIPPLGNQFVISLKDTSILSVIAVHDLVYKGKQYYNATVEVFETLVMVCLLYLCITIPLAIILRRLERKLDV</sequence>
<dbReference type="GO" id="GO:0043190">
    <property type="term" value="C:ATP-binding cassette (ABC) transporter complex"/>
    <property type="evidence" value="ECO:0007669"/>
    <property type="project" value="InterPro"/>
</dbReference>
<dbReference type="FunFam" id="1.10.3720.10:FF:000033">
    <property type="entry name" value="Polar amino acid ABC transporter permease"/>
    <property type="match status" value="1"/>
</dbReference>
<keyword evidence="4" id="KW-1003">Cell membrane</keyword>
<dbReference type="SUPFAM" id="SSF161098">
    <property type="entry name" value="MetI-like"/>
    <property type="match status" value="1"/>
</dbReference>
<name>A0A841Q1J2_9BACI</name>
<dbReference type="InterPro" id="IPR010065">
    <property type="entry name" value="AA_ABC_transptr_permease_3TM"/>
</dbReference>
<evidence type="ECO:0000259" key="10">
    <source>
        <dbReference type="PROSITE" id="PS50928"/>
    </source>
</evidence>
<dbReference type="GO" id="GO:0006865">
    <property type="term" value="P:amino acid transport"/>
    <property type="evidence" value="ECO:0007669"/>
    <property type="project" value="UniProtKB-KW"/>
</dbReference>
<feature type="transmembrane region" description="Helical" evidence="9">
    <location>
        <begin position="92"/>
        <end position="111"/>
    </location>
</feature>
<proteinExistence type="inferred from homology"/>
<evidence type="ECO:0000313" key="11">
    <source>
        <dbReference type="EMBL" id="MBB6451952.1"/>
    </source>
</evidence>
<dbReference type="Gene3D" id="1.10.3720.10">
    <property type="entry name" value="MetI-like"/>
    <property type="match status" value="1"/>
</dbReference>
<keyword evidence="6" id="KW-0029">Amino-acid transport</keyword>
<comment type="caution">
    <text evidence="11">The sequence shown here is derived from an EMBL/GenBank/DDBJ whole genome shotgun (WGS) entry which is preliminary data.</text>
</comment>
<comment type="subcellular location">
    <subcellularLocation>
        <location evidence="1 9">Cell membrane</location>
        <topology evidence="1 9">Multi-pass membrane protein</topology>
    </subcellularLocation>
</comment>
<feature type="transmembrane region" description="Helical" evidence="9">
    <location>
        <begin position="20"/>
        <end position="44"/>
    </location>
</feature>
<evidence type="ECO:0000256" key="3">
    <source>
        <dbReference type="ARBA" id="ARBA00022448"/>
    </source>
</evidence>
<dbReference type="Proteomes" id="UP000581688">
    <property type="component" value="Unassembled WGS sequence"/>
</dbReference>
<dbReference type="InterPro" id="IPR043429">
    <property type="entry name" value="ArtM/GltK/GlnP/TcyL/YhdX-like"/>
</dbReference>
<protein>
    <submittedName>
        <fullName evidence="11">Glutamine transport system permease protein</fullName>
    </submittedName>
</protein>
<organism evidence="11 12">
    <name type="scientific">Salirhabdus euzebyi</name>
    <dbReference type="NCBI Taxonomy" id="394506"/>
    <lineage>
        <taxon>Bacteria</taxon>
        <taxon>Bacillati</taxon>
        <taxon>Bacillota</taxon>
        <taxon>Bacilli</taxon>
        <taxon>Bacillales</taxon>
        <taxon>Bacillaceae</taxon>
        <taxon>Salirhabdus</taxon>
    </lineage>
</organism>
<evidence type="ECO:0000313" key="12">
    <source>
        <dbReference type="Proteomes" id="UP000581688"/>
    </source>
</evidence>
<evidence type="ECO:0000256" key="1">
    <source>
        <dbReference type="ARBA" id="ARBA00004651"/>
    </source>
</evidence>
<keyword evidence="5 9" id="KW-0812">Transmembrane</keyword>
<dbReference type="EMBL" id="JACHGH010000001">
    <property type="protein sequence ID" value="MBB6451952.1"/>
    <property type="molecule type" value="Genomic_DNA"/>
</dbReference>
<comment type="similarity">
    <text evidence="2">Belongs to the binding-protein-dependent transport system permease family. HisMQ subfamily.</text>
</comment>